<organism evidence="1 2">
    <name type="scientific">Phenylobacterium hankyongense</name>
    <dbReference type="NCBI Taxonomy" id="1813876"/>
    <lineage>
        <taxon>Bacteria</taxon>
        <taxon>Pseudomonadati</taxon>
        <taxon>Pseudomonadota</taxon>
        <taxon>Alphaproteobacteria</taxon>
        <taxon>Caulobacterales</taxon>
        <taxon>Caulobacteraceae</taxon>
        <taxon>Phenylobacterium</taxon>
    </lineage>
</organism>
<protein>
    <recommendedName>
        <fullName evidence="3">YncE family protein</fullName>
    </recommendedName>
</protein>
<dbReference type="InterPro" id="IPR051200">
    <property type="entry name" value="Host-pathogen_enzymatic-act"/>
</dbReference>
<dbReference type="PANTHER" id="PTHR47197">
    <property type="entry name" value="PROTEIN NIRF"/>
    <property type="match status" value="1"/>
</dbReference>
<dbReference type="Proteomes" id="UP000249842">
    <property type="component" value="Unassembled WGS sequence"/>
</dbReference>
<sequence>MIDRIAGPDGGWDYVRVDAGANRVLVARGTSIMAVDLATKAVTPGLAPGQRLHDAMPVNGGAELLVTNGGTNTAVFVDAKTGAALATVPTGKNPDAAAFDAHSGLALVMDHSSGQVTLIDPKAHKAVATIDVGGDMEAAAVDGAGRAYVNIEDKNQIAVIDIAARKVLARYALTGCDGPTGLAYDAQDKLLIAACDGTTDVVQAATGKVLQTLPTGKGADGIAFDPARHLAFVPAGGAGTLSVVAFKNGRASIVETVPTRKGARTIALDPRTGRVYLPSADYGPAPAAGGRPPMTPGSFRLLVVGA</sequence>
<dbReference type="SUPFAM" id="SSF51004">
    <property type="entry name" value="C-terminal (heme d1) domain of cytochrome cd1-nitrite reductase"/>
    <property type="match status" value="1"/>
</dbReference>
<dbReference type="InterPro" id="IPR011048">
    <property type="entry name" value="Haem_d1_sf"/>
</dbReference>
<dbReference type="InterPro" id="IPR015943">
    <property type="entry name" value="WD40/YVTN_repeat-like_dom_sf"/>
</dbReference>
<dbReference type="AlphaFoldDB" id="A0A328ATS0"/>
<dbReference type="Gene3D" id="2.130.10.10">
    <property type="entry name" value="YVTN repeat-like/Quinoprotein amine dehydrogenase"/>
    <property type="match status" value="2"/>
</dbReference>
<gene>
    <name evidence="1" type="ORF">DJ021_00365</name>
</gene>
<name>A0A328ATS0_9CAUL</name>
<keyword evidence="2" id="KW-1185">Reference proteome</keyword>
<reference evidence="2" key="1">
    <citation type="submission" date="2018-05" db="EMBL/GenBank/DDBJ databases">
        <authorList>
            <person name="Li X."/>
        </authorList>
    </citation>
    <scope>NUCLEOTIDE SEQUENCE [LARGE SCALE GENOMIC DNA]</scope>
    <source>
        <strain evidence="2">HKS-05</strain>
    </source>
</reference>
<proteinExistence type="predicted"/>
<dbReference type="EMBL" id="QFYP01000001">
    <property type="protein sequence ID" value="RAK58370.1"/>
    <property type="molecule type" value="Genomic_DNA"/>
</dbReference>
<evidence type="ECO:0000313" key="2">
    <source>
        <dbReference type="Proteomes" id="UP000249842"/>
    </source>
</evidence>
<evidence type="ECO:0008006" key="3">
    <source>
        <dbReference type="Google" id="ProtNLM"/>
    </source>
</evidence>
<comment type="caution">
    <text evidence="1">The sequence shown here is derived from an EMBL/GenBank/DDBJ whole genome shotgun (WGS) entry which is preliminary data.</text>
</comment>
<evidence type="ECO:0000313" key="1">
    <source>
        <dbReference type="EMBL" id="RAK58370.1"/>
    </source>
</evidence>
<accession>A0A328ATS0</accession>
<dbReference type="PANTHER" id="PTHR47197:SF3">
    <property type="entry name" value="DIHYDRO-HEME D1 DEHYDROGENASE"/>
    <property type="match status" value="1"/>
</dbReference>